<dbReference type="AlphaFoldDB" id="A0AAV4PPN4"/>
<evidence type="ECO:0000313" key="3">
    <source>
        <dbReference type="Proteomes" id="UP001054945"/>
    </source>
</evidence>
<name>A0AAV4PPN4_CAEEX</name>
<sequence length="71" mass="8272">SIPESTSQRFLGEHEKSGQSAQPMCPMTKCRITWLLEQFSVCQELKYSKLSRRNRLEDSILFPVQVKNLLE</sequence>
<keyword evidence="3" id="KW-1185">Reference proteome</keyword>
<reference evidence="2 3" key="1">
    <citation type="submission" date="2021-06" db="EMBL/GenBank/DDBJ databases">
        <title>Caerostris extrusa draft genome.</title>
        <authorList>
            <person name="Kono N."/>
            <person name="Arakawa K."/>
        </authorList>
    </citation>
    <scope>NUCLEOTIDE SEQUENCE [LARGE SCALE GENOMIC DNA]</scope>
</reference>
<feature type="non-terminal residue" evidence="2">
    <location>
        <position position="1"/>
    </location>
</feature>
<organism evidence="2 3">
    <name type="scientific">Caerostris extrusa</name>
    <name type="common">Bark spider</name>
    <name type="synonym">Caerostris bankana</name>
    <dbReference type="NCBI Taxonomy" id="172846"/>
    <lineage>
        <taxon>Eukaryota</taxon>
        <taxon>Metazoa</taxon>
        <taxon>Ecdysozoa</taxon>
        <taxon>Arthropoda</taxon>
        <taxon>Chelicerata</taxon>
        <taxon>Arachnida</taxon>
        <taxon>Araneae</taxon>
        <taxon>Araneomorphae</taxon>
        <taxon>Entelegynae</taxon>
        <taxon>Araneoidea</taxon>
        <taxon>Araneidae</taxon>
        <taxon>Caerostris</taxon>
    </lineage>
</organism>
<accession>A0AAV4PPN4</accession>
<evidence type="ECO:0000256" key="1">
    <source>
        <dbReference type="SAM" id="MobiDB-lite"/>
    </source>
</evidence>
<comment type="caution">
    <text evidence="2">The sequence shown here is derived from an EMBL/GenBank/DDBJ whole genome shotgun (WGS) entry which is preliminary data.</text>
</comment>
<dbReference type="EMBL" id="BPLR01004864">
    <property type="protein sequence ID" value="GIX98121.1"/>
    <property type="molecule type" value="Genomic_DNA"/>
</dbReference>
<protein>
    <submittedName>
        <fullName evidence="2">Uncharacterized protein</fullName>
    </submittedName>
</protein>
<dbReference type="Proteomes" id="UP001054945">
    <property type="component" value="Unassembled WGS sequence"/>
</dbReference>
<proteinExistence type="predicted"/>
<feature type="region of interest" description="Disordered" evidence="1">
    <location>
        <begin position="1"/>
        <end position="23"/>
    </location>
</feature>
<evidence type="ECO:0000313" key="2">
    <source>
        <dbReference type="EMBL" id="GIX98121.1"/>
    </source>
</evidence>
<gene>
    <name evidence="2" type="ORF">CEXT_486701</name>
</gene>